<evidence type="ECO:0008006" key="4">
    <source>
        <dbReference type="Google" id="ProtNLM"/>
    </source>
</evidence>
<comment type="caution">
    <text evidence="2">The sequence shown here is derived from an EMBL/GenBank/DDBJ whole genome shotgun (WGS) entry which is preliminary data.</text>
</comment>
<gene>
    <name evidence="2" type="ORF">FE810_02815</name>
</gene>
<proteinExistence type="predicted"/>
<organism evidence="2 3">
    <name type="scientific">Thalassotalea litorea</name>
    <dbReference type="NCBI Taxonomy" id="2020715"/>
    <lineage>
        <taxon>Bacteria</taxon>
        <taxon>Pseudomonadati</taxon>
        <taxon>Pseudomonadota</taxon>
        <taxon>Gammaproteobacteria</taxon>
        <taxon>Alteromonadales</taxon>
        <taxon>Colwelliaceae</taxon>
        <taxon>Thalassotalea</taxon>
    </lineage>
</organism>
<name>A0A5R9IV47_9GAMM</name>
<dbReference type="AlphaFoldDB" id="A0A5R9IV47"/>
<dbReference type="EMBL" id="VCBC01000003">
    <property type="protein sequence ID" value="TLU67231.1"/>
    <property type="molecule type" value="Genomic_DNA"/>
</dbReference>
<dbReference type="Proteomes" id="UP000307790">
    <property type="component" value="Unassembled WGS sequence"/>
</dbReference>
<reference evidence="2 3" key="1">
    <citation type="submission" date="2019-05" db="EMBL/GenBank/DDBJ databases">
        <title>Genome sequences of Thalassotalea litorea 1K03283.</title>
        <authorList>
            <person name="Zhang D."/>
        </authorList>
    </citation>
    <scope>NUCLEOTIDE SEQUENCE [LARGE SCALE GENOMIC DNA]</scope>
    <source>
        <strain evidence="2 3">MCCC 1K03283</strain>
    </source>
</reference>
<feature type="signal peptide" evidence="1">
    <location>
        <begin position="1"/>
        <end position="22"/>
    </location>
</feature>
<keyword evidence="3" id="KW-1185">Reference proteome</keyword>
<feature type="chain" id="PRO_5024351044" description="PEP-CTERM sorting domain-containing protein" evidence="1">
    <location>
        <begin position="23"/>
        <end position="224"/>
    </location>
</feature>
<protein>
    <recommendedName>
        <fullName evidence="4">PEP-CTERM sorting domain-containing protein</fullName>
    </recommendedName>
</protein>
<dbReference type="OrthoDB" id="583272at2"/>
<evidence type="ECO:0000256" key="1">
    <source>
        <dbReference type="SAM" id="SignalP"/>
    </source>
</evidence>
<keyword evidence="1" id="KW-0732">Signal</keyword>
<evidence type="ECO:0000313" key="3">
    <source>
        <dbReference type="Proteomes" id="UP000307790"/>
    </source>
</evidence>
<dbReference type="RefSeq" id="WP_138318514.1">
    <property type="nucleotide sequence ID" value="NZ_VCBC01000003.1"/>
</dbReference>
<sequence length="224" mass="24850">MKLITTFTCVFLLFTSSLSANAAQINGFVDYYDENNWEVETYIDDYLDVYEDYSGFSNPPSVGINSEQIGLTGGSSVVGSLVGGGDSFARIEIIIPMNGTISFDWNYYVSGDELEIRLEPFGYLLNGTFFHLAADPDINYDYQQYYDYLEGQEGSVTITVEAGDKFGFTVFSDLTFLSRPDVNIFNFSAPAPESVPESNTLILALVSVSLLLTRKPGQSKYMKV</sequence>
<accession>A0A5R9IV47</accession>
<evidence type="ECO:0000313" key="2">
    <source>
        <dbReference type="EMBL" id="TLU67231.1"/>
    </source>
</evidence>